<evidence type="ECO:0000313" key="1">
    <source>
        <dbReference type="EMBL" id="GGH62197.1"/>
    </source>
</evidence>
<dbReference type="AlphaFoldDB" id="A0A917IRF8"/>
<name>A0A917IRF8_9BACT</name>
<dbReference type="EMBL" id="BMIB01000001">
    <property type="protein sequence ID" value="GGH62197.1"/>
    <property type="molecule type" value="Genomic_DNA"/>
</dbReference>
<sequence length="74" mass="7719">MKKINTTFANFSRMALSRGEMKLIMGGVGEEPGTEFGSCTGTCSVNSTVYKCVSVKLGTKTGCTCQKPGGIGCQ</sequence>
<protein>
    <submittedName>
        <fullName evidence="1">Uncharacterized protein</fullName>
    </submittedName>
</protein>
<accession>A0A917IRF8</accession>
<reference evidence="1" key="2">
    <citation type="submission" date="2020-09" db="EMBL/GenBank/DDBJ databases">
        <authorList>
            <person name="Sun Q."/>
            <person name="Zhou Y."/>
        </authorList>
    </citation>
    <scope>NUCLEOTIDE SEQUENCE</scope>
    <source>
        <strain evidence="1">CGMCC 1.15290</strain>
    </source>
</reference>
<proteinExistence type="predicted"/>
<dbReference type="RefSeq" id="WP_188951054.1">
    <property type="nucleotide sequence ID" value="NZ_BMIB01000001.1"/>
</dbReference>
<organism evidence="1 2">
    <name type="scientific">Filimonas zeae</name>
    <dbReference type="NCBI Taxonomy" id="1737353"/>
    <lineage>
        <taxon>Bacteria</taxon>
        <taxon>Pseudomonadati</taxon>
        <taxon>Bacteroidota</taxon>
        <taxon>Chitinophagia</taxon>
        <taxon>Chitinophagales</taxon>
        <taxon>Chitinophagaceae</taxon>
        <taxon>Filimonas</taxon>
    </lineage>
</organism>
<keyword evidence="2" id="KW-1185">Reference proteome</keyword>
<dbReference type="Proteomes" id="UP000627292">
    <property type="component" value="Unassembled WGS sequence"/>
</dbReference>
<gene>
    <name evidence="1" type="ORF">GCM10011379_11940</name>
</gene>
<comment type="caution">
    <text evidence="1">The sequence shown here is derived from an EMBL/GenBank/DDBJ whole genome shotgun (WGS) entry which is preliminary data.</text>
</comment>
<evidence type="ECO:0000313" key="2">
    <source>
        <dbReference type="Proteomes" id="UP000627292"/>
    </source>
</evidence>
<reference evidence="1" key="1">
    <citation type="journal article" date="2014" name="Int. J. Syst. Evol. Microbiol.">
        <title>Complete genome sequence of Corynebacterium casei LMG S-19264T (=DSM 44701T), isolated from a smear-ripened cheese.</title>
        <authorList>
            <consortium name="US DOE Joint Genome Institute (JGI-PGF)"/>
            <person name="Walter F."/>
            <person name="Albersmeier A."/>
            <person name="Kalinowski J."/>
            <person name="Ruckert C."/>
        </authorList>
    </citation>
    <scope>NUCLEOTIDE SEQUENCE</scope>
    <source>
        <strain evidence="1">CGMCC 1.15290</strain>
    </source>
</reference>